<dbReference type="Gene3D" id="3.40.30.10">
    <property type="entry name" value="Glutaredoxin"/>
    <property type="match status" value="1"/>
</dbReference>
<dbReference type="Proteomes" id="UP001153069">
    <property type="component" value="Unassembled WGS sequence"/>
</dbReference>
<evidence type="ECO:0000256" key="2">
    <source>
        <dbReference type="ARBA" id="ARBA00022559"/>
    </source>
</evidence>
<evidence type="ECO:0000256" key="1">
    <source>
        <dbReference type="ARBA" id="ARBA00006926"/>
    </source>
</evidence>
<keyword evidence="5" id="KW-1185">Reference proteome</keyword>
<dbReference type="OrthoDB" id="446890at2759"/>
<protein>
    <submittedName>
        <fullName evidence="4">Phospholipid hydroperoxide glutathione peroxidase</fullName>
    </submittedName>
</protein>
<gene>
    <name evidence="4" type="ORF">SEMRO_87_G046030.1</name>
</gene>
<name>A0A9N8DJ17_9STRA</name>
<evidence type="ECO:0000256" key="3">
    <source>
        <dbReference type="ARBA" id="ARBA00023002"/>
    </source>
</evidence>
<evidence type="ECO:0000313" key="4">
    <source>
        <dbReference type="EMBL" id="CAB9500584.1"/>
    </source>
</evidence>
<keyword evidence="3" id="KW-0560">Oxidoreductase</keyword>
<dbReference type="GO" id="GO:0004601">
    <property type="term" value="F:peroxidase activity"/>
    <property type="evidence" value="ECO:0007669"/>
    <property type="project" value="UniProtKB-KW"/>
</dbReference>
<dbReference type="EMBL" id="CAICTM010000086">
    <property type="protein sequence ID" value="CAB9500584.1"/>
    <property type="molecule type" value="Genomic_DNA"/>
</dbReference>
<dbReference type="Pfam" id="PF00255">
    <property type="entry name" value="GSHPx"/>
    <property type="match status" value="1"/>
</dbReference>
<accession>A0A9N8DJ17</accession>
<dbReference type="PANTHER" id="PTHR11592">
    <property type="entry name" value="GLUTATHIONE PEROXIDASE"/>
    <property type="match status" value="1"/>
</dbReference>
<dbReference type="GO" id="GO:0006979">
    <property type="term" value="P:response to oxidative stress"/>
    <property type="evidence" value="ECO:0007669"/>
    <property type="project" value="InterPro"/>
</dbReference>
<dbReference type="SUPFAM" id="SSF52833">
    <property type="entry name" value="Thioredoxin-like"/>
    <property type="match status" value="1"/>
</dbReference>
<evidence type="ECO:0000313" key="5">
    <source>
        <dbReference type="Proteomes" id="UP001153069"/>
    </source>
</evidence>
<comment type="caution">
    <text evidence="4">The sequence shown here is derived from an EMBL/GenBank/DDBJ whole genome shotgun (WGS) entry which is preliminary data.</text>
</comment>
<dbReference type="InterPro" id="IPR000889">
    <property type="entry name" value="Glutathione_peroxidase"/>
</dbReference>
<organism evidence="4 5">
    <name type="scientific">Seminavis robusta</name>
    <dbReference type="NCBI Taxonomy" id="568900"/>
    <lineage>
        <taxon>Eukaryota</taxon>
        <taxon>Sar</taxon>
        <taxon>Stramenopiles</taxon>
        <taxon>Ochrophyta</taxon>
        <taxon>Bacillariophyta</taxon>
        <taxon>Bacillariophyceae</taxon>
        <taxon>Bacillariophycidae</taxon>
        <taxon>Naviculales</taxon>
        <taxon>Naviculaceae</taxon>
        <taxon>Seminavis</taxon>
    </lineage>
</organism>
<dbReference type="PROSITE" id="PS51355">
    <property type="entry name" value="GLUTATHIONE_PEROXID_3"/>
    <property type="match status" value="1"/>
</dbReference>
<reference evidence="4" key="1">
    <citation type="submission" date="2020-06" db="EMBL/GenBank/DDBJ databases">
        <authorList>
            <consortium name="Plant Systems Biology data submission"/>
        </authorList>
    </citation>
    <scope>NUCLEOTIDE SEQUENCE</scope>
    <source>
        <strain evidence="4">D6</strain>
    </source>
</reference>
<dbReference type="InterPro" id="IPR036249">
    <property type="entry name" value="Thioredoxin-like_sf"/>
</dbReference>
<dbReference type="PANTHER" id="PTHR11592:SF78">
    <property type="entry name" value="GLUTATHIONE PEROXIDASE"/>
    <property type="match status" value="1"/>
</dbReference>
<dbReference type="PIRSF" id="PIRSF000303">
    <property type="entry name" value="Glutathion_perox"/>
    <property type="match status" value="1"/>
</dbReference>
<proteinExistence type="inferred from homology"/>
<dbReference type="AlphaFoldDB" id="A0A9N8DJ17"/>
<comment type="similarity">
    <text evidence="1">Belongs to the glutathione peroxidase family.</text>
</comment>
<keyword evidence="2 4" id="KW-0575">Peroxidase</keyword>
<sequence>MTSLYDLSDKKIDGQEVNFSSYQGSAILFFGKQEPGTAQEILEFVKQFDDKMEEKLEFFEKGDVNGDDARQVYKLLTTALPEEDGSIDIPWNFAKFLVDSSGKPIKRYSPKTAPVDIKPDIEALLKEGSS</sequence>